<gene>
    <name evidence="1" type="ORF">AVDCRST_MAG19-2772</name>
</gene>
<evidence type="ECO:0000313" key="1">
    <source>
        <dbReference type="EMBL" id="CAA9570987.1"/>
    </source>
</evidence>
<organism evidence="1">
    <name type="scientific">uncultured Thermomicrobiales bacterium</name>
    <dbReference type="NCBI Taxonomy" id="1645740"/>
    <lineage>
        <taxon>Bacteria</taxon>
        <taxon>Pseudomonadati</taxon>
        <taxon>Thermomicrobiota</taxon>
        <taxon>Thermomicrobia</taxon>
        <taxon>Thermomicrobiales</taxon>
        <taxon>environmental samples</taxon>
    </lineage>
</organism>
<accession>A0A6J4V7P1</accession>
<sequence>MERRGLCRRPSPGTTASDAAFRRVWRDISPLSFERLPDGEVDALAQRCSYSLETRRRILPTLRRYDVRDRLGEIEAPVLVVVGRHAWITPVR</sequence>
<dbReference type="Gene3D" id="3.40.50.1820">
    <property type="entry name" value="alpha/beta hydrolase"/>
    <property type="match status" value="1"/>
</dbReference>
<protein>
    <submittedName>
        <fullName evidence="1">Uncharacterized protein</fullName>
    </submittedName>
</protein>
<reference evidence="1" key="1">
    <citation type="submission" date="2020-02" db="EMBL/GenBank/DDBJ databases">
        <authorList>
            <person name="Meier V. D."/>
        </authorList>
    </citation>
    <scope>NUCLEOTIDE SEQUENCE</scope>
    <source>
        <strain evidence="1">AVDCRST_MAG19</strain>
    </source>
</reference>
<dbReference type="AlphaFoldDB" id="A0A6J4V7P1"/>
<name>A0A6J4V7P1_9BACT</name>
<dbReference type="EMBL" id="CADCWL010000138">
    <property type="protein sequence ID" value="CAA9570987.1"/>
    <property type="molecule type" value="Genomic_DNA"/>
</dbReference>
<dbReference type="SUPFAM" id="SSF53474">
    <property type="entry name" value="alpha/beta-Hydrolases"/>
    <property type="match status" value="1"/>
</dbReference>
<proteinExistence type="predicted"/>
<dbReference type="InterPro" id="IPR029058">
    <property type="entry name" value="AB_hydrolase_fold"/>
</dbReference>